<dbReference type="Proteomes" id="UP001266305">
    <property type="component" value="Unassembled WGS sequence"/>
</dbReference>
<evidence type="ECO:0000259" key="2">
    <source>
        <dbReference type="Pfam" id="PF10401"/>
    </source>
</evidence>
<dbReference type="InterPro" id="IPR017855">
    <property type="entry name" value="SMAD-like_dom_sf"/>
</dbReference>
<feature type="domain" description="Interferon regulatory factor-3" evidence="2">
    <location>
        <begin position="8"/>
        <end position="60"/>
    </location>
</feature>
<gene>
    <name evidence="3" type="ORF">P7K49_026944</name>
</gene>
<reference evidence="3 4" key="1">
    <citation type="submission" date="2023-05" db="EMBL/GenBank/DDBJ databases">
        <title>B98-5 Cell Line De Novo Hybrid Assembly: An Optical Mapping Approach.</title>
        <authorList>
            <person name="Kananen K."/>
            <person name="Auerbach J.A."/>
            <person name="Kautto E."/>
            <person name="Blachly J.S."/>
        </authorList>
    </citation>
    <scope>NUCLEOTIDE SEQUENCE [LARGE SCALE GENOMIC DNA]</scope>
    <source>
        <strain evidence="3">B95-8</strain>
        <tissue evidence="3">Cell line</tissue>
    </source>
</reference>
<feature type="non-terminal residue" evidence="3">
    <location>
        <position position="1"/>
    </location>
</feature>
<dbReference type="InterPro" id="IPR019471">
    <property type="entry name" value="Interferon_reg_factor-3"/>
</dbReference>
<evidence type="ECO:0000313" key="4">
    <source>
        <dbReference type="Proteomes" id="UP001266305"/>
    </source>
</evidence>
<dbReference type="EMBL" id="JASSZA010000013">
    <property type="protein sequence ID" value="KAK2095528.1"/>
    <property type="molecule type" value="Genomic_DNA"/>
</dbReference>
<sequence length="115" mass="12813">SAGGHIREVELLGQESLKQVDFPDCKDIPSNKQHFYMHQLLDTQDYGLSFQLQGENLYTIQPDGGKCSGVSLVPYPRAPTSNHPIENEIQTLQPQAFSLSSSHSKRATPTHNHDL</sequence>
<protein>
    <recommendedName>
        <fullName evidence="2">Interferon regulatory factor-3 domain-containing protein</fullName>
    </recommendedName>
</protein>
<dbReference type="Gene3D" id="2.60.200.10">
    <property type="match status" value="1"/>
</dbReference>
<comment type="caution">
    <text evidence="3">The sequence shown here is derived from an EMBL/GenBank/DDBJ whole genome shotgun (WGS) entry which is preliminary data.</text>
</comment>
<accession>A0ABQ9UG46</accession>
<feature type="region of interest" description="Disordered" evidence="1">
    <location>
        <begin position="94"/>
        <end position="115"/>
    </location>
</feature>
<organism evidence="3 4">
    <name type="scientific">Saguinus oedipus</name>
    <name type="common">Cotton-top tamarin</name>
    <name type="synonym">Oedipomidas oedipus</name>
    <dbReference type="NCBI Taxonomy" id="9490"/>
    <lineage>
        <taxon>Eukaryota</taxon>
        <taxon>Metazoa</taxon>
        <taxon>Chordata</taxon>
        <taxon>Craniata</taxon>
        <taxon>Vertebrata</taxon>
        <taxon>Euteleostomi</taxon>
        <taxon>Mammalia</taxon>
        <taxon>Eutheria</taxon>
        <taxon>Euarchontoglires</taxon>
        <taxon>Primates</taxon>
        <taxon>Haplorrhini</taxon>
        <taxon>Platyrrhini</taxon>
        <taxon>Cebidae</taxon>
        <taxon>Callitrichinae</taxon>
        <taxon>Saguinus</taxon>
    </lineage>
</organism>
<dbReference type="Pfam" id="PF10401">
    <property type="entry name" value="IRF-3"/>
    <property type="match status" value="1"/>
</dbReference>
<evidence type="ECO:0000256" key="1">
    <source>
        <dbReference type="SAM" id="MobiDB-lite"/>
    </source>
</evidence>
<proteinExistence type="predicted"/>
<name>A0ABQ9UG46_SAGOE</name>
<keyword evidence="4" id="KW-1185">Reference proteome</keyword>
<evidence type="ECO:0000313" key="3">
    <source>
        <dbReference type="EMBL" id="KAK2095528.1"/>
    </source>
</evidence>